<accession>E4V6T6</accession>
<dbReference type="InterPro" id="IPR039896">
    <property type="entry name" value="Red-like"/>
</dbReference>
<evidence type="ECO:0000256" key="3">
    <source>
        <dbReference type="SAM" id="MobiDB-lite"/>
    </source>
</evidence>
<evidence type="ECO:0000256" key="2">
    <source>
        <dbReference type="ARBA" id="ARBA00023242"/>
    </source>
</evidence>
<feature type="compositionally biased region" description="Basic residues" evidence="3">
    <location>
        <begin position="507"/>
        <end position="519"/>
    </location>
</feature>
<reference evidence="6" key="1">
    <citation type="journal article" date="2012" name="MBio">
        <title>Comparative genome analysis of Trichophyton rubrum and related dermatophytes reveals candidate genes involved in infection.</title>
        <authorList>
            <person name="Martinez D.A."/>
            <person name="Oliver B.G."/>
            <person name="Graeser Y."/>
            <person name="Goldberg J.M."/>
            <person name="Li W."/>
            <person name="Martinez-Rossi N.M."/>
            <person name="Monod M."/>
            <person name="Shelest E."/>
            <person name="Barton R.C."/>
            <person name="Birch E."/>
            <person name="Brakhage A.A."/>
            <person name="Chen Z."/>
            <person name="Gurr S.J."/>
            <person name="Heiman D."/>
            <person name="Heitman J."/>
            <person name="Kosti I."/>
            <person name="Rossi A."/>
            <person name="Saif S."/>
            <person name="Samalova M."/>
            <person name="Saunders C.W."/>
            <person name="Shea T."/>
            <person name="Summerbell R.C."/>
            <person name="Xu J."/>
            <person name="Young S."/>
            <person name="Zeng Q."/>
            <person name="Birren B.W."/>
            <person name="Cuomo C.A."/>
            <person name="White T.C."/>
        </authorList>
    </citation>
    <scope>NUCLEOTIDE SEQUENCE [LARGE SCALE GENOMIC DNA]</scope>
    <source>
        <strain evidence="6">ATCC MYA-4604 / CBS 118893</strain>
    </source>
</reference>
<dbReference type="GO" id="GO:0005634">
    <property type="term" value="C:nucleus"/>
    <property type="evidence" value="ECO:0007669"/>
    <property type="project" value="UniProtKB-SubCell"/>
</dbReference>
<keyword evidence="2" id="KW-0539">Nucleus</keyword>
<feature type="compositionally biased region" description="Basic and acidic residues" evidence="3">
    <location>
        <begin position="456"/>
        <end position="478"/>
    </location>
</feature>
<dbReference type="RefSeq" id="XP_003169179.1">
    <property type="nucleotide sequence ID" value="XM_003169131.1"/>
</dbReference>
<name>E4V6T6_ARTGP</name>
<dbReference type="GeneID" id="10024493"/>
<dbReference type="EMBL" id="DS989831">
    <property type="protein sequence ID" value="EFQ96802.1"/>
    <property type="molecule type" value="Genomic_DNA"/>
</dbReference>
<evidence type="ECO:0000313" key="5">
    <source>
        <dbReference type="EMBL" id="EFQ96802.1"/>
    </source>
</evidence>
<keyword evidence="6" id="KW-1185">Reference proteome</keyword>
<proteinExistence type="predicted"/>
<dbReference type="VEuPathDB" id="FungiDB:MGYG_08727"/>
<dbReference type="AlphaFoldDB" id="E4V6T6"/>
<feature type="region of interest" description="Disordered" evidence="3">
    <location>
        <begin position="172"/>
        <end position="191"/>
    </location>
</feature>
<dbReference type="OMA" id="LKSTHMV"/>
<feature type="region of interest" description="Disordered" evidence="3">
    <location>
        <begin position="331"/>
        <end position="537"/>
    </location>
</feature>
<dbReference type="Pfam" id="PF07808">
    <property type="entry name" value="RED_N"/>
    <property type="match status" value="1"/>
</dbReference>
<dbReference type="PANTHER" id="PTHR12765">
    <property type="entry name" value="RED PROTEIN IK FACTOR CYTOKINE IK"/>
    <property type="match status" value="1"/>
</dbReference>
<dbReference type="HOGENOM" id="CLU_017393_0_0_1"/>
<gene>
    <name evidence="5" type="ORF">MGYG_08727</name>
</gene>
<feature type="compositionally biased region" description="Polar residues" evidence="3">
    <location>
        <begin position="415"/>
        <end position="429"/>
    </location>
</feature>
<dbReference type="Proteomes" id="UP000002669">
    <property type="component" value="Unassembled WGS sequence"/>
</dbReference>
<dbReference type="eggNOG" id="ENOG502RZ6M">
    <property type="taxonomic scope" value="Eukaryota"/>
</dbReference>
<feature type="compositionally biased region" description="Basic and acidic residues" evidence="3">
    <location>
        <begin position="1"/>
        <end position="11"/>
    </location>
</feature>
<dbReference type="InterPro" id="IPR012916">
    <property type="entry name" value="RED_N"/>
</dbReference>
<feature type="compositionally biased region" description="Polar residues" evidence="3">
    <location>
        <begin position="381"/>
        <end position="400"/>
    </location>
</feature>
<feature type="region of interest" description="Disordered" evidence="3">
    <location>
        <begin position="1"/>
        <end position="119"/>
    </location>
</feature>
<evidence type="ECO:0000259" key="4">
    <source>
        <dbReference type="Pfam" id="PF07808"/>
    </source>
</evidence>
<feature type="region of interest" description="Disordered" evidence="3">
    <location>
        <begin position="241"/>
        <end position="314"/>
    </location>
</feature>
<feature type="compositionally biased region" description="Basic and acidic residues" evidence="3">
    <location>
        <begin position="98"/>
        <end position="119"/>
    </location>
</feature>
<evidence type="ECO:0000313" key="6">
    <source>
        <dbReference type="Proteomes" id="UP000002669"/>
    </source>
</evidence>
<feature type="compositionally biased region" description="Polar residues" evidence="3">
    <location>
        <begin position="13"/>
        <end position="32"/>
    </location>
</feature>
<dbReference type="InParanoid" id="E4V6T6"/>
<dbReference type="OrthoDB" id="3366823at2759"/>
<feature type="compositionally biased region" description="Acidic residues" evidence="3">
    <location>
        <begin position="361"/>
        <end position="374"/>
    </location>
</feature>
<feature type="compositionally biased region" description="Basic and acidic residues" evidence="3">
    <location>
        <begin position="271"/>
        <end position="283"/>
    </location>
</feature>
<organism evidence="6">
    <name type="scientific">Arthroderma gypseum (strain ATCC MYA-4604 / CBS 118893)</name>
    <name type="common">Microsporum gypseum</name>
    <dbReference type="NCBI Taxonomy" id="535722"/>
    <lineage>
        <taxon>Eukaryota</taxon>
        <taxon>Fungi</taxon>
        <taxon>Dikarya</taxon>
        <taxon>Ascomycota</taxon>
        <taxon>Pezizomycotina</taxon>
        <taxon>Eurotiomycetes</taxon>
        <taxon>Eurotiomycetidae</taxon>
        <taxon>Onygenales</taxon>
        <taxon>Arthrodermataceae</taxon>
        <taxon>Nannizzia</taxon>
    </lineage>
</organism>
<protein>
    <recommendedName>
        <fullName evidence="4">RED-like N-terminal domain-containing protein</fullName>
    </recommendedName>
</protein>
<feature type="domain" description="RED-like N-terminal" evidence="4">
    <location>
        <begin position="90"/>
        <end position="208"/>
    </location>
</feature>
<comment type="subcellular location">
    <subcellularLocation>
        <location evidence="1">Nucleus</location>
    </subcellularLocation>
</comment>
<sequence length="537" mass="59364">MNNEQFRRLLFDNKTTSARPTESTAKQASSGDNAAATGRSGALGSRMRSSIPMTPRAVSGVDFARQLAEHRRDSEGQPPSKKFKSSTGPKGYKYAPGYEDRASLRQRNDSKEADDREERVRGLEELLKLGQIDQPTFDKLRAEIGVGGDVSSTHLIKGLDWQLLKRVKAGEDITTKSQDPQPDATHDDDDEFERIVEEKEKDKVGSIEVREKGKKKGTLAPLAQVGSKKMTRDEILKQLKASRLATAPQPEPSLGSKFKKIGSTESKKKRWIETDANGRRKEILVITDSDGKTKRKTRWLDKPGDANPHLLSVDKNVKPLGMEVPAEFLARMKPTDPVEAEEDEDIFAGVGDDYNPLANANEDEGTSSEEEDDKNDGSAVKETTSQPGAKTQNENKPPSTQRRDYFTTGKVKQQPEASAQESAGSSNPLMSDPTIREALRKAATIRTQEATSDNDDAAKKSGEKHKSFLEEARRREMEDALDMDMGFGESRFGDDDDEEFLQGGSSHNKRKRGPKKKKGDKNNVSDVLSVLEGRGKS</sequence>
<evidence type="ECO:0000256" key="1">
    <source>
        <dbReference type="ARBA" id="ARBA00004123"/>
    </source>
</evidence>
<dbReference type="STRING" id="535722.E4V6T6"/>